<evidence type="ECO:0000256" key="6">
    <source>
        <dbReference type="ARBA" id="ARBA00048568"/>
    </source>
</evidence>
<feature type="non-terminal residue" evidence="9">
    <location>
        <position position="1"/>
    </location>
</feature>
<keyword evidence="10" id="KW-1185">Reference proteome</keyword>
<dbReference type="PROSITE" id="PS50280">
    <property type="entry name" value="SET"/>
    <property type="match status" value="1"/>
</dbReference>
<dbReference type="GO" id="GO:0032259">
    <property type="term" value="P:methylation"/>
    <property type="evidence" value="ECO:0007669"/>
    <property type="project" value="UniProtKB-KW"/>
</dbReference>
<dbReference type="GO" id="GO:0003682">
    <property type="term" value="F:chromatin binding"/>
    <property type="evidence" value="ECO:0007669"/>
    <property type="project" value="TreeGrafter"/>
</dbReference>
<evidence type="ECO:0000256" key="3">
    <source>
        <dbReference type="ARBA" id="ARBA00022691"/>
    </source>
</evidence>
<accession>A0A074XMG6</accession>
<keyword evidence="3" id="KW-0949">S-adenosyl-L-methionine</keyword>
<dbReference type="GeneID" id="25407881"/>
<dbReference type="GO" id="GO:0005634">
    <property type="term" value="C:nucleus"/>
    <property type="evidence" value="ECO:0007669"/>
    <property type="project" value="TreeGrafter"/>
</dbReference>
<dbReference type="Pfam" id="PF18264">
    <property type="entry name" value="preSET_CXC"/>
    <property type="match status" value="1"/>
</dbReference>
<dbReference type="GO" id="GO:0140951">
    <property type="term" value="F:histone H3K27 trimethyltransferase activity"/>
    <property type="evidence" value="ECO:0007669"/>
    <property type="project" value="UniProtKB-EC"/>
</dbReference>
<dbReference type="PROSITE" id="PS51633">
    <property type="entry name" value="CXC"/>
    <property type="match status" value="1"/>
</dbReference>
<dbReference type="PANTHER" id="PTHR45747:SF4">
    <property type="entry name" value="HISTONE-LYSINE N-METHYLTRANSFERASE E(Z)"/>
    <property type="match status" value="1"/>
</dbReference>
<gene>
    <name evidence="9" type="ORF">M436DRAFT_15691</name>
</gene>
<dbReference type="RefSeq" id="XP_013429934.1">
    <property type="nucleotide sequence ID" value="XM_013574480.1"/>
</dbReference>
<keyword evidence="5" id="KW-0804">Transcription</keyword>
<dbReference type="SUPFAM" id="SSF82199">
    <property type="entry name" value="SET domain"/>
    <property type="match status" value="1"/>
</dbReference>
<dbReference type="InterPro" id="IPR046341">
    <property type="entry name" value="SET_dom_sf"/>
</dbReference>
<dbReference type="EMBL" id="KL584704">
    <property type="protein sequence ID" value="KEQ75766.1"/>
    <property type="molecule type" value="Genomic_DNA"/>
</dbReference>
<sequence>WWMNEANSVTWDHSQRGPFFPCSHVGISCEDARCTCFEAQICCEKTCGCSKNCSRRFEGCKCARRSKCCAQDDSCECFRMNRECDPDLCDSCEAHVILNPVNRYDDDYLPQRCRNVAIQRSVPKRTLLGRSPVHGFGLYAGEPIAKDEFIGEYQGEIITRDETERRGAIYDFQKLSYIFDLNRDQTVDSQRMGNKIRFINHAAKLNQRNVYPKIMLCNLAHRIGMFAHRDIKVGEELFFDY</sequence>
<organism evidence="9 10">
    <name type="scientific">Aureobasidium namibiae CBS 147.97</name>
    <dbReference type="NCBI Taxonomy" id="1043004"/>
    <lineage>
        <taxon>Eukaryota</taxon>
        <taxon>Fungi</taxon>
        <taxon>Dikarya</taxon>
        <taxon>Ascomycota</taxon>
        <taxon>Pezizomycotina</taxon>
        <taxon>Dothideomycetes</taxon>
        <taxon>Dothideomycetidae</taxon>
        <taxon>Dothideales</taxon>
        <taxon>Saccotheciaceae</taxon>
        <taxon>Aureobasidium</taxon>
    </lineage>
</organism>
<evidence type="ECO:0000256" key="1">
    <source>
        <dbReference type="ARBA" id="ARBA00022603"/>
    </source>
</evidence>
<protein>
    <submittedName>
        <fullName evidence="9">SET domain-containing protein</fullName>
    </submittedName>
</protein>
<dbReference type="STRING" id="1043004.A0A074XMG6"/>
<dbReference type="Pfam" id="PF00856">
    <property type="entry name" value="SET"/>
    <property type="match status" value="1"/>
</dbReference>
<evidence type="ECO:0000256" key="2">
    <source>
        <dbReference type="ARBA" id="ARBA00022679"/>
    </source>
</evidence>
<keyword evidence="2" id="KW-0808">Transferase</keyword>
<evidence type="ECO:0000259" key="8">
    <source>
        <dbReference type="PROSITE" id="PS51633"/>
    </source>
</evidence>
<dbReference type="HOGENOM" id="CLU_074460_1_0_1"/>
<dbReference type="AlphaFoldDB" id="A0A074XMG6"/>
<keyword evidence="4" id="KW-0805">Transcription regulation</keyword>
<name>A0A074XMG6_9PEZI</name>
<reference evidence="9 10" key="1">
    <citation type="journal article" date="2014" name="BMC Genomics">
        <title>Genome sequencing of four Aureobasidium pullulans varieties: biotechnological potential, stress tolerance, and description of new species.</title>
        <authorList>
            <person name="Gostin Ar C."/>
            <person name="Ohm R.A."/>
            <person name="Kogej T."/>
            <person name="Sonjak S."/>
            <person name="Turk M."/>
            <person name="Zajc J."/>
            <person name="Zalar P."/>
            <person name="Grube M."/>
            <person name="Sun H."/>
            <person name="Han J."/>
            <person name="Sharma A."/>
            <person name="Chiniquy J."/>
            <person name="Ngan C.Y."/>
            <person name="Lipzen A."/>
            <person name="Barry K."/>
            <person name="Grigoriev I.V."/>
            <person name="Gunde-Cimerman N."/>
        </authorList>
    </citation>
    <scope>NUCLEOTIDE SEQUENCE [LARGE SCALE GENOMIC DNA]</scope>
    <source>
        <strain evidence="9 10">CBS 147.97</strain>
    </source>
</reference>
<dbReference type="Gene3D" id="2.170.270.10">
    <property type="entry name" value="SET domain"/>
    <property type="match status" value="1"/>
</dbReference>
<dbReference type="InterPro" id="IPR001214">
    <property type="entry name" value="SET_dom"/>
</dbReference>
<proteinExistence type="predicted"/>
<comment type="catalytic activity">
    <reaction evidence="6">
        <text>L-lysyl(27)-[histone H3] + 3 S-adenosyl-L-methionine = N(6),N(6),N(6)-trimethyl-L-lysyl(27)-[histone H3] + 3 S-adenosyl-L-homocysteine + 3 H(+)</text>
        <dbReference type="Rhea" id="RHEA:60292"/>
        <dbReference type="Rhea" id="RHEA-COMP:15535"/>
        <dbReference type="Rhea" id="RHEA-COMP:15548"/>
        <dbReference type="ChEBI" id="CHEBI:15378"/>
        <dbReference type="ChEBI" id="CHEBI:29969"/>
        <dbReference type="ChEBI" id="CHEBI:57856"/>
        <dbReference type="ChEBI" id="CHEBI:59789"/>
        <dbReference type="ChEBI" id="CHEBI:61961"/>
        <dbReference type="EC" id="2.1.1.356"/>
    </reaction>
</comment>
<dbReference type="Proteomes" id="UP000027730">
    <property type="component" value="Unassembled WGS sequence"/>
</dbReference>
<dbReference type="InterPro" id="IPR041355">
    <property type="entry name" value="Pre-SET_CXC"/>
</dbReference>
<feature type="domain" description="SET" evidence="7">
    <location>
        <begin position="124"/>
        <end position="241"/>
    </location>
</feature>
<feature type="non-terminal residue" evidence="9">
    <location>
        <position position="241"/>
    </location>
</feature>
<dbReference type="GO" id="GO:0031507">
    <property type="term" value="P:heterochromatin formation"/>
    <property type="evidence" value="ECO:0007669"/>
    <property type="project" value="TreeGrafter"/>
</dbReference>
<dbReference type="PANTHER" id="PTHR45747">
    <property type="entry name" value="HISTONE-LYSINE N-METHYLTRANSFERASE E(Z)"/>
    <property type="match status" value="1"/>
</dbReference>
<evidence type="ECO:0000256" key="5">
    <source>
        <dbReference type="ARBA" id="ARBA00023163"/>
    </source>
</evidence>
<dbReference type="OrthoDB" id="6141102at2759"/>
<dbReference type="InterPro" id="IPR026489">
    <property type="entry name" value="CXC_dom"/>
</dbReference>
<dbReference type="SMART" id="SM00317">
    <property type="entry name" value="SET"/>
    <property type="match status" value="1"/>
</dbReference>
<evidence type="ECO:0000313" key="10">
    <source>
        <dbReference type="Proteomes" id="UP000027730"/>
    </source>
</evidence>
<evidence type="ECO:0000259" key="7">
    <source>
        <dbReference type="PROSITE" id="PS50280"/>
    </source>
</evidence>
<evidence type="ECO:0000313" key="9">
    <source>
        <dbReference type="EMBL" id="KEQ75766.1"/>
    </source>
</evidence>
<evidence type="ECO:0000256" key="4">
    <source>
        <dbReference type="ARBA" id="ARBA00023015"/>
    </source>
</evidence>
<keyword evidence="1" id="KW-0489">Methyltransferase</keyword>
<feature type="domain" description="CXC" evidence="8">
    <location>
        <begin position="1"/>
        <end position="109"/>
    </location>
</feature>
<dbReference type="InterPro" id="IPR045318">
    <property type="entry name" value="EZH1/2-like"/>
</dbReference>